<keyword evidence="6" id="KW-1185">Reference proteome</keyword>
<comment type="similarity">
    <text evidence="1">Belongs to the isochorismatase family.</text>
</comment>
<comment type="subunit">
    <text evidence="2">Interacts with CDKN2A.</text>
</comment>
<organism evidence="5 6">
    <name type="scientific">Macaca fascicularis</name>
    <name type="common">Crab-eating macaque</name>
    <name type="synonym">Cynomolgus monkey</name>
    <dbReference type="NCBI Taxonomy" id="9541"/>
    <lineage>
        <taxon>Eukaryota</taxon>
        <taxon>Metazoa</taxon>
        <taxon>Chordata</taxon>
        <taxon>Craniata</taxon>
        <taxon>Vertebrata</taxon>
        <taxon>Euteleostomi</taxon>
        <taxon>Mammalia</taxon>
        <taxon>Eutheria</taxon>
        <taxon>Euarchontoglires</taxon>
        <taxon>Primates</taxon>
        <taxon>Haplorrhini</taxon>
        <taxon>Catarrhini</taxon>
        <taxon>Cercopithecidae</taxon>
        <taxon>Cercopithecinae</taxon>
        <taxon>Macaca</taxon>
    </lineage>
</organism>
<reference evidence="5" key="2">
    <citation type="submission" date="2025-08" db="UniProtKB">
        <authorList>
            <consortium name="Ensembl"/>
        </authorList>
    </citation>
    <scope>IDENTIFICATION</scope>
</reference>
<feature type="compositionally biased region" description="Low complexity" evidence="3">
    <location>
        <begin position="308"/>
        <end position="320"/>
    </location>
</feature>
<feature type="region of interest" description="Disordered" evidence="3">
    <location>
        <begin position="39"/>
        <end position="368"/>
    </location>
</feature>
<dbReference type="Gene3D" id="3.40.50.850">
    <property type="entry name" value="Isochorismatase-like"/>
    <property type="match status" value="1"/>
</dbReference>
<feature type="compositionally biased region" description="Polar residues" evidence="3">
    <location>
        <begin position="1"/>
        <end position="11"/>
    </location>
</feature>
<feature type="compositionally biased region" description="Polar residues" evidence="3">
    <location>
        <begin position="40"/>
        <end position="58"/>
    </location>
</feature>
<reference evidence="5" key="3">
    <citation type="submission" date="2025-09" db="UniProtKB">
        <authorList>
            <consortium name="Ensembl"/>
        </authorList>
    </citation>
    <scope>IDENTIFICATION</scope>
</reference>
<dbReference type="Pfam" id="PF00857">
    <property type="entry name" value="Isochorismatase"/>
    <property type="match status" value="1"/>
</dbReference>
<feature type="compositionally biased region" description="Low complexity" evidence="3">
    <location>
        <begin position="273"/>
        <end position="285"/>
    </location>
</feature>
<feature type="compositionally biased region" description="Polar residues" evidence="3">
    <location>
        <begin position="210"/>
        <end position="246"/>
    </location>
</feature>
<dbReference type="InterPro" id="IPR050993">
    <property type="entry name" value="Isochorismatase_domain"/>
</dbReference>
<evidence type="ECO:0000256" key="3">
    <source>
        <dbReference type="SAM" id="MobiDB-lite"/>
    </source>
</evidence>
<feature type="region of interest" description="Disordered" evidence="3">
    <location>
        <begin position="1"/>
        <end position="24"/>
    </location>
</feature>
<evidence type="ECO:0000259" key="4">
    <source>
        <dbReference type="Pfam" id="PF00857"/>
    </source>
</evidence>
<feature type="compositionally biased region" description="Pro residues" evidence="3">
    <location>
        <begin position="89"/>
        <end position="201"/>
    </location>
</feature>
<dbReference type="SUPFAM" id="SSF52499">
    <property type="entry name" value="Isochorismatase-like hydrolases"/>
    <property type="match status" value="1"/>
</dbReference>
<sequence>EESSGLTQCPSATPRKWRLPGPSWAESFQDPLSCSCVTCRRSSATTSPTSHRSSQWQPACSGYDLSPPPSDPGSRLSPPPSDPGSRLSPPDPGSRLSPPPSDPGSRLSPPPSDPGSRLSPPPSDPGSRLSPPPSDPGSRLSPPPSDPGSRFSPPPSDPGSRLSPPPSDPGSRLSPPPSDPGSRLSPPPSDPGSRFSPPPSDPGVQAQLFLLQTQESRPNSSSLRCRIQAQTSTLRPRIQAQPSTLRPRSPGPTLPPSDPGVQAQLFLPQTQESRPTSSSLRPRSPGITPLPSDPGVQAQLLLPQTQESRPSSSSLRPRSPGIALPPSDPGVQAQLLLPQTQESRHSPSSLRPRSPGPAPLPSDPDLSSPSLAQVARLLELPVLLTEQYPQGLGPTVPELGAEGLQPLTKTCFSMVPALQQELDSRPQLRSVLLCGIEAQACILNTTLDLLDRGLQVHVVVDACSSRSQVDRLVALARMRQSGAFLSTSEGLILQLVGDAAHPQFKEVMPSRPPPPPLHLTKVLSLGSGNTSRHQQAAASRGSQVLGGEAAGHCHRHKSMKGAHRWTTRTTESDEMGEVIQRVRAQRRGFVLEGLGGVLEQVTLE</sequence>
<evidence type="ECO:0000256" key="1">
    <source>
        <dbReference type="ARBA" id="ARBA00006336"/>
    </source>
</evidence>
<dbReference type="InterPro" id="IPR000868">
    <property type="entry name" value="Isochorismatase-like_dom"/>
</dbReference>
<evidence type="ECO:0000313" key="5">
    <source>
        <dbReference type="Ensembl" id="ENSMFAP00000053203.1"/>
    </source>
</evidence>
<dbReference type="InterPro" id="IPR036380">
    <property type="entry name" value="Isochorismatase-like_sf"/>
</dbReference>
<dbReference type="AlphaFoldDB" id="A0A7N9CUM0"/>
<dbReference type="PANTHER" id="PTHR14119">
    <property type="entry name" value="HYDROLASE"/>
    <property type="match status" value="1"/>
</dbReference>
<accession>A0A7N9CUM0</accession>
<dbReference type="Proteomes" id="UP000233100">
    <property type="component" value="Chromosome 19"/>
</dbReference>
<dbReference type="Bgee" id="ENSMFAG00000009165">
    <property type="expression patterns" value="Expressed in liver and 12 other cell types or tissues"/>
</dbReference>
<proteinExistence type="inferred from homology"/>
<dbReference type="PANTHER" id="PTHR14119:SF3">
    <property type="entry name" value="ISOCHORISMATASE DOMAIN-CONTAINING PROTEIN 2"/>
    <property type="match status" value="1"/>
</dbReference>
<evidence type="ECO:0000256" key="2">
    <source>
        <dbReference type="ARBA" id="ARBA00011687"/>
    </source>
</evidence>
<feature type="domain" description="Isochorismatase-like" evidence="4">
    <location>
        <begin position="370"/>
        <end position="489"/>
    </location>
</feature>
<dbReference type="GeneTree" id="ENSGT00390000006753"/>
<evidence type="ECO:0000313" key="6">
    <source>
        <dbReference type="Proteomes" id="UP000233100"/>
    </source>
</evidence>
<reference evidence="5 6" key="1">
    <citation type="submission" date="2013-03" db="EMBL/GenBank/DDBJ databases">
        <authorList>
            <person name="Warren W."/>
            <person name="Wilson R.K."/>
        </authorList>
    </citation>
    <scope>NUCLEOTIDE SEQUENCE</scope>
</reference>
<dbReference type="Ensembl" id="ENSMFAT00000087883.1">
    <property type="protein sequence ID" value="ENSMFAP00000053203.1"/>
    <property type="gene ID" value="ENSMFAG00000009165.2"/>
</dbReference>
<feature type="compositionally biased region" description="Pro residues" evidence="3">
    <location>
        <begin position="249"/>
        <end position="258"/>
    </location>
</feature>
<name>A0A7N9CUM0_MACFA</name>
<protein>
    <recommendedName>
        <fullName evidence="4">Isochorismatase-like domain-containing protein</fullName>
    </recommendedName>
</protein>
<feature type="compositionally biased region" description="Pro residues" evidence="3">
    <location>
        <begin position="66"/>
        <end position="82"/>
    </location>
</feature>